<comment type="subunit">
    <text evidence="11">Composed of two chains; the small (or glutamine) chain promotes the hydrolysis of glutamine to ammonia, which is used by the large (or ammonia) chain to synthesize carbamoyl phosphate. Tetramer of heterodimers (alpha,beta)4.</text>
</comment>
<dbReference type="NCBIfam" id="NF009475">
    <property type="entry name" value="PRK12838.1"/>
    <property type="match status" value="1"/>
</dbReference>
<dbReference type="GO" id="GO:0004359">
    <property type="term" value="F:glutaminase activity"/>
    <property type="evidence" value="ECO:0007669"/>
    <property type="project" value="RHEA"/>
</dbReference>
<dbReference type="PRINTS" id="PR00097">
    <property type="entry name" value="ANTSNTHASEII"/>
</dbReference>
<evidence type="ECO:0000256" key="6">
    <source>
        <dbReference type="ARBA" id="ARBA00022840"/>
    </source>
</evidence>
<dbReference type="MEROPS" id="C26.963"/>
<dbReference type="eggNOG" id="COG0505">
    <property type="taxonomic scope" value="Bacteria"/>
</dbReference>
<dbReference type="PRINTS" id="PR00096">
    <property type="entry name" value="GATASE"/>
</dbReference>
<feature type="binding site" evidence="11">
    <location>
        <position position="251"/>
    </location>
    <ligand>
        <name>L-glutamine</name>
        <dbReference type="ChEBI" id="CHEBI:58359"/>
    </ligand>
</feature>
<dbReference type="KEGG" id="twi:Thewi_2509"/>
<evidence type="ECO:0000256" key="9">
    <source>
        <dbReference type="ARBA" id="ARBA00048816"/>
    </source>
</evidence>
<dbReference type="InterPro" id="IPR036480">
    <property type="entry name" value="CarbP_synth_ssu_N_sf"/>
</dbReference>
<dbReference type="Proteomes" id="UP000008276">
    <property type="component" value="Chromosome"/>
</dbReference>
<dbReference type="InterPro" id="IPR017926">
    <property type="entry name" value="GATASE"/>
</dbReference>
<feature type="region of interest" description="CPSase" evidence="11">
    <location>
        <begin position="1"/>
        <end position="171"/>
    </location>
</feature>
<dbReference type="FunFam" id="3.50.30.20:FF:000001">
    <property type="entry name" value="Carbamoyl-phosphate synthase small chain"/>
    <property type="match status" value="1"/>
</dbReference>
<feature type="active site" evidence="11">
    <location>
        <position position="332"/>
    </location>
</feature>
<dbReference type="PRINTS" id="PR00099">
    <property type="entry name" value="CPSGATASE"/>
</dbReference>
<dbReference type="GO" id="GO:0006207">
    <property type="term" value="P:'de novo' pyrimidine nucleobase biosynthetic process"/>
    <property type="evidence" value="ECO:0007669"/>
    <property type="project" value="InterPro"/>
</dbReference>
<protein>
    <recommendedName>
        <fullName evidence="11">Carbamoyl phosphate synthase small chain</fullName>
        <ecNumber evidence="11">6.3.5.5</ecNumber>
    </recommendedName>
    <alternativeName>
        <fullName evidence="11">Carbamoyl phosphate synthetase glutamine chain</fullName>
    </alternativeName>
</protein>
<evidence type="ECO:0000256" key="4">
    <source>
        <dbReference type="ARBA" id="ARBA00022598"/>
    </source>
</evidence>
<feature type="binding site" evidence="11">
    <location>
        <position position="222"/>
    </location>
    <ligand>
        <name>L-glutamine</name>
        <dbReference type="ChEBI" id="CHEBI:58359"/>
    </ligand>
</feature>
<gene>
    <name evidence="11" type="primary">carA</name>
    <name evidence="13" type="ORF">Thewi_2509</name>
</gene>
<keyword evidence="4 11" id="KW-0436">Ligase</keyword>
<dbReference type="GO" id="GO:0006541">
    <property type="term" value="P:glutamine metabolic process"/>
    <property type="evidence" value="ECO:0007669"/>
    <property type="project" value="InterPro"/>
</dbReference>
<dbReference type="Gene3D" id="3.40.50.880">
    <property type="match status" value="1"/>
</dbReference>
<evidence type="ECO:0000313" key="14">
    <source>
        <dbReference type="Proteomes" id="UP000008276"/>
    </source>
</evidence>
<feature type="binding site" evidence="11">
    <location>
        <position position="289"/>
    </location>
    <ligand>
        <name>L-glutamine</name>
        <dbReference type="ChEBI" id="CHEBI:58359"/>
    </ligand>
</feature>
<feature type="binding site" evidence="11">
    <location>
        <position position="292"/>
    </location>
    <ligand>
        <name>L-glutamine</name>
        <dbReference type="ChEBI" id="CHEBI:58359"/>
    </ligand>
</feature>
<dbReference type="GO" id="GO:0044205">
    <property type="term" value="P:'de novo' UMP biosynthetic process"/>
    <property type="evidence" value="ECO:0007669"/>
    <property type="project" value="UniProtKB-UniRule"/>
</dbReference>
<dbReference type="Gene3D" id="3.50.30.20">
    <property type="entry name" value="Carbamoyl-phosphate synthase small subunit, N-terminal domain"/>
    <property type="match status" value="1"/>
</dbReference>
<keyword evidence="14" id="KW-1185">Reference proteome</keyword>
<evidence type="ECO:0000256" key="1">
    <source>
        <dbReference type="ARBA" id="ARBA00004812"/>
    </source>
</evidence>
<dbReference type="Pfam" id="PF00988">
    <property type="entry name" value="CPSase_sm_chain"/>
    <property type="match status" value="1"/>
</dbReference>
<dbReference type="STRING" id="697303.Thewi_2509"/>
<comment type="pathway">
    <text evidence="2 11">Amino-acid biosynthesis; L-arginine biosynthesis; carbamoyl phosphate from bicarbonate: step 1/1.</text>
</comment>
<comment type="similarity">
    <text evidence="3 11">Belongs to the CarA family.</text>
</comment>
<dbReference type="Pfam" id="PF00117">
    <property type="entry name" value="GATase"/>
    <property type="match status" value="1"/>
</dbReference>
<organism evidence="13 14">
    <name type="scientific">Thermoanaerobacter wiegelii Rt8.B1</name>
    <dbReference type="NCBI Taxonomy" id="697303"/>
    <lineage>
        <taxon>Bacteria</taxon>
        <taxon>Bacillati</taxon>
        <taxon>Bacillota</taxon>
        <taxon>Clostridia</taxon>
        <taxon>Thermoanaerobacterales</taxon>
        <taxon>Thermoanaerobacteraceae</taxon>
        <taxon>Thermoanaerobacter</taxon>
    </lineage>
</organism>
<comment type="function">
    <text evidence="11">Small subunit of the glutamine-dependent carbamoyl phosphate synthetase (CPSase). CPSase catalyzes the formation of carbamoyl phosphate from the ammonia moiety of glutamine, carbonate, and phosphate donated by ATP, constituting the first step of 2 biosynthetic pathways, one leading to arginine and/or urea and the other to pyrimidine nucleotides. The small subunit (glutamine amidotransferase) binds and cleaves glutamine to supply the large subunit with the substrate ammonia.</text>
</comment>
<feature type="binding site" evidence="11">
    <location>
        <position position="248"/>
    </location>
    <ligand>
        <name>L-glutamine</name>
        <dbReference type="ChEBI" id="CHEBI:58359"/>
    </ligand>
</feature>
<keyword evidence="11" id="KW-0055">Arginine biosynthesis</keyword>
<dbReference type="SMART" id="SM01097">
    <property type="entry name" value="CPSase_sm_chain"/>
    <property type="match status" value="1"/>
</dbReference>
<dbReference type="HAMAP" id="MF_01209">
    <property type="entry name" value="CPSase_S_chain"/>
    <property type="match status" value="1"/>
</dbReference>
<dbReference type="PANTHER" id="PTHR43418">
    <property type="entry name" value="MULTIFUNCTIONAL TRYPTOPHAN BIOSYNTHESIS PROTEIN-RELATED"/>
    <property type="match status" value="1"/>
</dbReference>
<dbReference type="PANTHER" id="PTHR43418:SF7">
    <property type="entry name" value="CARBAMOYL-PHOSPHATE SYNTHASE SMALL CHAIN"/>
    <property type="match status" value="1"/>
</dbReference>
<keyword evidence="8 11" id="KW-0665">Pyrimidine biosynthesis</keyword>
<feature type="active site" description="Nucleophile" evidence="11">
    <location>
        <position position="247"/>
    </location>
</feature>
<feature type="active site" evidence="11">
    <location>
        <position position="334"/>
    </location>
</feature>
<feature type="binding site" evidence="11">
    <location>
        <position position="291"/>
    </location>
    <ligand>
        <name>L-glutamine</name>
        <dbReference type="ChEBI" id="CHEBI:58359"/>
    </ligand>
</feature>
<dbReference type="GO" id="GO:0006526">
    <property type="term" value="P:L-arginine biosynthetic process"/>
    <property type="evidence" value="ECO:0007669"/>
    <property type="project" value="UniProtKB-UniRule"/>
</dbReference>
<evidence type="ECO:0000256" key="2">
    <source>
        <dbReference type="ARBA" id="ARBA00005077"/>
    </source>
</evidence>
<evidence type="ECO:0000259" key="12">
    <source>
        <dbReference type="SMART" id="SM01097"/>
    </source>
</evidence>
<dbReference type="PROSITE" id="PS51273">
    <property type="entry name" value="GATASE_TYPE_1"/>
    <property type="match status" value="1"/>
</dbReference>
<dbReference type="AlphaFoldDB" id="G2MU09"/>
<evidence type="ECO:0000256" key="11">
    <source>
        <dbReference type="HAMAP-Rule" id="MF_01209"/>
    </source>
</evidence>
<dbReference type="InterPro" id="IPR029062">
    <property type="entry name" value="Class_I_gatase-like"/>
</dbReference>
<dbReference type="InterPro" id="IPR035686">
    <property type="entry name" value="CPSase_GATase1"/>
</dbReference>
<dbReference type="EC" id="6.3.5.5" evidence="11"/>
<dbReference type="NCBIfam" id="TIGR01368">
    <property type="entry name" value="CPSaseIIsmall"/>
    <property type="match status" value="1"/>
</dbReference>
<dbReference type="UniPathway" id="UPA00068">
    <property type="reaction ID" value="UER00171"/>
</dbReference>
<feature type="binding site" evidence="11">
    <location>
        <position position="220"/>
    </location>
    <ligand>
        <name>L-glutamine</name>
        <dbReference type="ChEBI" id="CHEBI:58359"/>
    </ligand>
</feature>
<evidence type="ECO:0000256" key="7">
    <source>
        <dbReference type="ARBA" id="ARBA00022962"/>
    </source>
</evidence>
<keyword evidence="6 11" id="KW-0067">ATP-binding</keyword>
<dbReference type="EMBL" id="CP002991">
    <property type="protein sequence ID" value="AEM79836.1"/>
    <property type="molecule type" value="Genomic_DNA"/>
</dbReference>
<dbReference type="SUPFAM" id="SSF52317">
    <property type="entry name" value="Class I glutamine amidotransferase-like"/>
    <property type="match status" value="1"/>
</dbReference>
<comment type="pathway">
    <text evidence="1 11">Pyrimidine metabolism; UMP biosynthesis via de novo pathway; (S)-dihydroorotate from bicarbonate: step 1/3.</text>
</comment>
<comment type="catalytic activity">
    <reaction evidence="9 11">
        <text>hydrogencarbonate + L-glutamine + 2 ATP + H2O = carbamoyl phosphate + L-glutamate + 2 ADP + phosphate + 2 H(+)</text>
        <dbReference type="Rhea" id="RHEA:18633"/>
        <dbReference type="ChEBI" id="CHEBI:15377"/>
        <dbReference type="ChEBI" id="CHEBI:15378"/>
        <dbReference type="ChEBI" id="CHEBI:17544"/>
        <dbReference type="ChEBI" id="CHEBI:29985"/>
        <dbReference type="ChEBI" id="CHEBI:30616"/>
        <dbReference type="ChEBI" id="CHEBI:43474"/>
        <dbReference type="ChEBI" id="CHEBI:58228"/>
        <dbReference type="ChEBI" id="CHEBI:58359"/>
        <dbReference type="ChEBI" id="CHEBI:456216"/>
        <dbReference type="EC" id="6.3.5.5"/>
    </reaction>
</comment>
<dbReference type="InterPro" id="IPR006274">
    <property type="entry name" value="CarbamoylP_synth_ssu"/>
</dbReference>
<dbReference type="HOGENOM" id="CLU_035901_2_1_9"/>
<feature type="binding site" evidence="11">
    <location>
        <position position="54"/>
    </location>
    <ligand>
        <name>L-glutamine</name>
        <dbReference type="ChEBI" id="CHEBI:58359"/>
    </ligand>
</feature>
<name>G2MU09_9THEO</name>
<reference evidence="13 14" key="1">
    <citation type="submission" date="2011-08" db="EMBL/GenBank/DDBJ databases">
        <title>Complete sequence of Thermoanaerobacter wiegelii Rt8.B1.</title>
        <authorList>
            <consortium name="US DOE Joint Genome Institute"/>
            <person name="Lucas S."/>
            <person name="Han J."/>
            <person name="Lapidus A."/>
            <person name="Cheng J.-F."/>
            <person name="Goodwin L."/>
            <person name="Pitluck S."/>
            <person name="Peters L."/>
            <person name="Mikhailova N."/>
            <person name="Zeytun A."/>
            <person name="Daligault H."/>
            <person name="Detter J.C."/>
            <person name="Han C."/>
            <person name="Tapia R."/>
            <person name="Land M."/>
            <person name="Hauser L."/>
            <person name="Kyrpides N."/>
            <person name="Ivanova N."/>
            <person name="Pagani I."/>
            <person name="Hemme C."/>
            <person name="Woyke T."/>
        </authorList>
    </citation>
    <scope>NUCLEOTIDE SEQUENCE [LARGE SCALE GENOMIC DNA]</scope>
    <source>
        <strain evidence="13 14">Rt8.B1</strain>
    </source>
</reference>
<dbReference type="SUPFAM" id="SSF52021">
    <property type="entry name" value="Carbamoyl phosphate synthetase, small subunit N-terminal domain"/>
    <property type="match status" value="1"/>
</dbReference>
<evidence type="ECO:0000256" key="5">
    <source>
        <dbReference type="ARBA" id="ARBA00022741"/>
    </source>
</evidence>
<keyword evidence="7 11" id="KW-0315">Glutamine amidotransferase</keyword>
<accession>G2MU09</accession>
<keyword evidence="5 11" id="KW-0547">Nucleotide-binding</keyword>
<dbReference type="InterPro" id="IPR002474">
    <property type="entry name" value="CarbamoylP_synth_ssu_N"/>
</dbReference>
<sequence length="365" mass="41168">MFYTKWGFSMKGYLKLEDGNIFEGELISKNKKGYGEVVFTTGMTGYQEAITDPSYAGQIVVMTYPLIGNYGINKYDFQSEKPHIRGFVVREYCDKPSNFQSEESLLSYLDKHNIPVLSGIDTRALTKKLRENGTMRGIITCNPDDDIEFDQTNLLEEVSTKRSYRIAGIGPKLAFIDLGTKKSILKMLNSVGFDIYVFPYNTSYDDVMQINPDAIFLSNGPGDPKDAVYAIELTKHFIGIKPVLGICLGHQIIALALGCNTVKMKFGHRGANQPVKDLLTNKDYITSQNHGYAVEEESIDKDKITVTHINLNDGTVEGIMHRFLPVFSVQYHPEACPGPRDSTDIFDKFMDIVMVYKRRSYFAEV</sequence>
<dbReference type="GO" id="GO:0004088">
    <property type="term" value="F:carbamoyl-phosphate synthase (glutamine-hydrolyzing) activity"/>
    <property type="evidence" value="ECO:0007669"/>
    <property type="project" value="UniProtKB-UniRule"/>
</dbReference>
<feature type="domain" description="Carbamoyl-phosphate synthase small subunit N-terminal" evidence="12">
    <location>
        <begin position="10"/>
        <end position="140"/>
    </location>
</feature>
<dbReference type="InterPro" id="IPR050472">
    <property type="entry name" value="Anth_synth/Amidotransfase"/>
</dbReference>
<proteinExistence type="inferred from homology"/>
<evidence type="ECO:0000256" key="8">
    <source>
        <dbReference type="ARBA" id="ARBA00022975"/>
    </source>
</evidence>
<dbReference type="UniPathway" id="UPA00070">
    <property type="reaction ID" value="UER00115"/>
</dbReference>
<comment type="catalytic activity">
    <reaction evidence="10 11">
        <text>L-glutamine + H2O = L-glutamate + NH4(+)</text>
        <dbReference type="Rhea" id="RHEA:15889"/>
        <dbReference type="ChEBI" id="CHEBI:15377"/>
        <dbReference type="ChEBI" id="CHEBI:28938"/>
        <dbReference type="ChEBI" id="CHEBI:29985"/>
        <dbReference type="ChEBI" id="CHEBI:58359"/>
    </reaction>
</comment>
<evidence type="ECO:0000256" key="10">
    <source>
        <dbReference type="ARBA" id="ARBA00049285"/>
    </source>
</evidence>
<evidence type="ECO:0000256" key="3">
    <source>
        <dbReference type="ARBA" id="ARBA00007800"/>
    </source>
</evidence>
<dbReference type="GO" id="GO:0005524">
    <property type="term" value="F:ATP binding"/>
    <property type="evidence" value="ECO:0007669"/>
    <property type="project" value="UniProtKB-UniRule"/>
</dbReference>
<dbReference type="CDD" id="cd01744">
    <property type="entry name" value="GATase1_CPSase"/>
    <property type="match status" value="1"/>
</dbReference>
<evidence type="ECO:0000313" key="13">
    <source>
        <dbReference type="EMBL" id="AEM79836.1"/>
    </source>
</evidence>
<keyword evidence="11" id="KW-0028">Amino-acid biosynthesis</keyword>